<dbReference type="AlphaFoldDB" id="A0A210PVX1"/>
<feature type="region of interest" description="Disordered" evidence="6">
    <location>
        <begin position="443"/>
        <end position="517"/>
    </location>
</feature>
<evidence type="ECO:0000256" key="5">
    <source>
        <dbReference type="SAM" id="Coils"/>
    </source>
</evidence>
<feature type="region of interest" description="Disordered" evidence="6">
    <location>
        <begin position="629"/>
        <end position="648"/>
    </location>
</feature>
<dbReference type="STRING" id="6573.A0A210PVX1"/>
<evidence type="ECO:0000256" key="1">
    <source>
        <dbReference type="ARBA" id="ARBA00007796"/>
    </source>
</evidence>
<dbReference type="Proteomes" id="UP000242188">
    <property type="component" value="Unassembled WGS sequence"/>
</dbReference>
<keyword evidence="2" id="KW-0344">Guanine-nucleotide releasing factor</keyword>
<dbReference type="EMBL" id="NEDP02005459">
    <property type="protein sequence ID" value="OWF40616.1"/>
    <property type="molecule type" value="Genomic_DNA"/>
</dbReference>
<evidence type="ECO:0000256" key="2">
    <source>
        <dbReference type="ARBA" id="ARBA00022658"/>
    </source>
</evidence>
<dbReference type="Pfam" id="PF05276">
    <property type="entry name" value="SH3BP5"/>
    <property type="match status" value="1"/>
</dbReference>
<dbReference type="PANTHER" id="PTHR19423">
    <property type="entry name" value="SH3 DOMAIN-BINDING PROTEIN 5"/>
    <property type="match status" value="1"/>
</dbReference>
<feature type="coiled-coil region" evidence="5">
    <location>
        <begin position="138"/>
        <end position="214"/>
    </location>
</feature>
<sequence>MADYEGRLSPACIDDLDDETLDPRIQVELEKLNKASEEINKLELELDDGRAGFRQALSESTQKLNALAKKLGACVEKARPYYDARVKVKDAHIDAQKTALRFERACSMHEAAKEMVQLAEQGYMCREEPSDPAWQEMLNHATMKVNEAEKERNESELEHMVTTVNFNEADTKVQYLQKELKRAINKSKPYFEMKANFNQSMEDLKRKIHTLEGDVGSAKSSYSDALKNLELISDDIHLQRQEKRKQQELGVREAGVGSESPSPPPTRDKGMNSAEGQGSSHLSSCQGMSRATNTSSHAQHSNFRSHEDIDYTLPSVIHHNLDKSRNPSYREAIERRISQTEGGGDDFPAPTFDEEYRALPNSRPTQGQHATHTPMRRSLSRESSLPKDFTSSLLSSSPSDYADRPDLSQGQRARSQSSPTGRRRKLQGGLILKIDAGMDPLTQRYQATEIQPTRRGQRRRLSKDQSKIQRSVEFPKHNPFGSPTEKTWRENSMSNSPSRQGSFLAPGNADGEDWSDTESIASTGPMLDDDQVELLTLEFSDQASTDDNSPTFKRQEWNRMSLPPRLSHLEQYIHAPVEKGENTVIESLTNGEVSLSTTLTNDNDAETESNKTLPLTSPEVDTQIDVQQNDTQLQCSQPVVSPEEIETV</sequence>
<evidence type="ECO:0000256" key="4">
    <source>
        <dbReference type="ARBA" id="ARBA00040366"/>
    </source>
</evidence>
<organism evidence="7 8">
    <name type="scientific">Mizuhopecten yessoensis</name>
    <name type="common">Japanese scallop</name>
    <name type="synonym">Patinopecten yessoensis</name>
    <dbReference type="NCBI Taxonomy" id="6573"/>
    <lineage>
        <taxon>Eukaryota</taxon>
        <taxon>Metazoa</taxon>
        <taxon>Spiralia</taxon>
        <taxon>Lophotrochozoa</taxon>
        <taxon>Mollusca</taxon>
        <taxon>Bivalvia</taxon>
        <taxon>Autobranchia</taxon>
        <taxon>Pteriomorphia</taxon>
        <taxon>Pectinida</taxon>
        <taxon>Pectinoidea</taxon>
        <taxon>Pectinidae</taxon>
        <taxon>Mizuhopecten</taxon>
    </lineage>
</organism>
<dbReference type="GO" id="GO:0035556">
    <property type="term" value="P:intracellular signal transduction"/>
    <property type="evidence" value="ECO:0007669"/>
    <property type="project" value="InterPro"/>
</dbReference>
<feature type="compositionally biased region" description="Polar residues" evidence="6">
    <location>
        <begin position="629"/>
        <end position="639"/>
    </location>
</feature>
<protein>
    <recommendedName>
        <fullName evidence="4">SH3 domain-binding protein 5-like</fullName>
    </recommendedName>
</protein>
<dbReference type="GO" id="GO:0005085">
    <property type="term" value="F:guanyl-nucleotide exchange factor activity"/>
    <property type="evidence" value="ECO:0007669"/>
    <property type="project" value="UniProtKB-KW"/>
</dbReference>
<feature type="compositionally biased region" description="Polar residues" evidence="6">
    <location>
        <begin position="274"/>
        <end position="301"/>
    </location>
</feature>
<proteinExistence type="inferred from homology"/>
<comment type="similarity">
    <text evidence="1">Belongs to the SH3BP5 family.</text>
</comment>
<evidence type="ECO:0000256" key="3">
    <source>
        <dbReference type="ARBA" id="ARBA00023054"/>
    </source>
</evidence>
<keyword evidence="3 5" id="KW-0175">Coiled coil</keyword>
<gene>
    <name evidence="7" type="ORF">KP79_PYT04493</name>
</gene>
<feature type="compositionally biased region" description="Basic and acidic residues" evidence="6">
    <location>
        <begin position="240"/>
        <end position="251"/>
    </location>
</feature>
<keyword evidence="8" id="KW-1185">Reference proteome</keyword>
<evidence type="ECO:0000313" key="8">
    <source>
        <dbReference type="Proteomes" id="UP000242188"/>
    </source>
</evidence>
<feature type="compositionally biased region" description="Polar residues" evidence="6">
    <location>
        <begin position="362"/>
        <end position="371"/>
    </location>
</feature>
<feature type="compositionally biased region" description="Polar residues" evidence="6">
    <location>
        <begin position="408"/>
        <end position="420"/>
    </location>
</feature>
<feature type="compositionally biased region" description="Polar residues" evidence="6">
    <location>
        <begin position="490"/>
        <end position="501"/>
    </location>
</feature>
<feature type="region of interest" description="Disordered" evidence="6">
    <location>
        <begin position="336"/>
        <end position="429"/>
    </location>
</feature>
<feature type="region of interest" description="Disordered" evidence="6">
    <location>
        <begin position="598"/>
        <end position="617"/>
    </location>
</feature>
<reference evidence="7 8" key="1">
    <citation type="journal article" date="2017" name="Nat. Ecol. Evol.">
        <title>Scallop genome provides insights into evolution of bilaterian karyotype and development.</title>
        <authorList>
            <person name="Wang S."/>
            <person name="Zhang J."/>
            <person name="Jiao W."/>
            <person name="Li J."/>
            <person name="Xun X."/>
            <person name="Sun Y."/>
            <person name="Guo X."/>
            <person name="Huan P."/>
            <person name="Dong B."/>
            <person name="Zhang L."/>
            <person name="Hu X."/>
            <person name="Sun X."/>
            <person name="Wang J."/>
            <person name="Zhao C."/>
            <person name="Wang Y."/>
            <person name="Wang D."/>
            <person name="Huang X."/>
            <person name="Wang R."/>
            <person name="Lv J."/>
            <person name="Li Y."/>
            <person name="Zhang Z."/>
            <person name="Liu B."/>
            <person name="Lu W."/>
            <person name="Hui Y."/>
            <person name="Liang J."/>
            <person name="Zhou Z."/>
            <person name="Hou R."/>
            <person name="Li X."/>
            <person name="Liu Y."/>
            <person name="Li H."/>
            <person name="Ning X."/>
            <person name="Lin Y."/>
            <person name="Zhao L."/>
            <person name="Xing Q."/>
            <person name="Dou J."/>
            <person name="Li Y."/>
            <person name="Mao J."/>
            <person name="Guo H."/>
            <person name="Dou H."/>
            <person name="Li T."/>
            <person name="Mu C."/>
            <person name="Jiang W."/>
            <person name="Fu Q."/>
            <person name="Fu X."/>
            <person name="Miao Y."/>
            <person name="Liu J."/>
            <person name="Yu Q."/>
            <person name="Li R."/>
            <person name="Liao H."/>
            <person name="Li X."/>
            <person name="Kong Y."/>
            <person name="Jiang Z."/>
            <person name="Chourrout D."/>
            <person name="Li R."/>
            <person name="Bao Z."/>
        </authorList>
    </citation>
    <scope>NUCLEOTIDE SEQUENCE [LARGE SCALE GENOMIC DNA]</scope>
    <source>
        <strain evidence="7 8">PY_sf001</strain>
    </source>
</reference>
<dbReference type="GO" id="GO:0005737">
    <property type="term" value="C:cytoplasm"/>
    <property type="evidence" value="ECO:0007669"/>
    <property type="project" value="TreeGrafter"/>
</dbReference>
<dbReference type="PANTHER" id="PTHR19423:SF8">
    <property type="entry name" value="SH3 DOMAIN-BINDING PROTEIN 5-LIKE"/>
    <property type="match status" value="1"/>
</dbReference>
<name>A0A210PVX1_MIZYE</name>
<feature type="coiled-coil region" evidence="5">
    <location>
        <begin position="25"/>
        <end position="52"/>
    </location>
</feature>
<feature type="region of interest" description="Disordered" evidence="6">
    <location>
        <begin position="240"/>
        <end position="301"/>
    </location>
</feature>
<dbReference type="OrthoDB" id="446789at2759"/>
<accession>A0A210PVX1</accession>
<comment type="caution">
    <text evidence="7">The sequence shown here is derived from an EMBL/GenBank/DDBJ whole genome shotgun (WGS) entry which is preliminary data.</text>
</comment>
<evidence type="ECO:0000313" key="7">
    <source>
        <dbReference type="EMBL" id="OWF40616.1"/>
    </source>
</evidence>
<dbReference type="GO" id="GO:0004860">
    <property type="term" value="F:protein kinase inhibitor activity"/>
    <property type="evidence" value="ECO:0007669"/>
    <property type="project" value="TreeGrafter"/>
</dbReference>
<dbReference type="InterPro" id="IPR007940">
    <property type="entry name" value="SH3BP5"/>
</dbReference>
<evidence type="ECO:0000256" key="6">
    <source>
        <dbReference type="SAM" id="MobiDB-lite"/>
    </source>
</evidence>